<accession>A0ACB8TVP2</accession>
<keyword evidence="2" id="KW-1185">Reference proteome</keyword>
<gene>
    <name evidence="1" type="ORF">BDY19DRAFT_362925</name>
</gene>
<dbReference type="Proteomes" id="UP001055072">
    <property type="component" value="Unassembled WGS sequence"/>
</dbReference>
<evidence type="ECO:0000313" key="1">
    <source>
        <dbReference type="EMBL" id="KAI0086143.1"/>
    </source>
</evidence>
<comment type="caution">
    <text evidence="1">The sequence shown here is derived from an EMBL/GenBank/DDBJ whole genome shotgun (WGS) entry which is preliminary data.</text>
</comment>
<proteinExistence type="predicted"/>
<dbReference type="EMBL" id="MU274925">
    <property type="protein sequence ID" value="KAI0086143.1"/>
    <property type="molecule type" value="Genomic_DNA"/>
</dbReference>
<name>A0ACB8TVP2_9APHY</name>
<protein>
    <submittedName>
        <fullName evidence="1">Uncharacterized protein</fullName>
    </submittedName>
</protein>
<reference evidence="1" key="1">
    <citation type="journal article" date="2021" name="Environ. Microbiol.">
        <title>Gene family expansions and transcriptome signatures uncover fungal adaptations to wood decay.</title>
        <authorList>
            <person name="Hage H."/>
            <person name="Miyauchi S."/>
            <person name="Viragh M."/>
            <person name="Drula E."/>
            <person name="Min B."/>
            <person name="Chaduli D."/>
            <person name="Navarro D."/>
            <person name="Favel A."/>
            <person name="Norest M."/>
            <person name="Lesage-Meessen L."/>
            <person name="Balint B."/>
            <person name="Merenyi Z."/>
            <person name="de Eugenio L."/>
            <person name="Morin E."/>
            <person name="Martinez A.T."/>
            <person name="Baldrian P."/>
            <person name="Stursova M."/>
            <person name="Martinez M.J."/>
            <person name="Novotny C."/>
            <person name="Magnuson J.K."/>
            <person name="Spatafora J.W."/>
            <person name="Maurice S."/>
            <person name="Pangilinan J."/>
            <person name="Andreopoulos W."/>
            <person name="LaButti K."/>
            <person name="Hundley H."/>
            <person name="Na H."/>
            <person name="Kuo A."/>
            <person name="Barry K."/>
            <person name="Lipzen A."/>
            <person name="Henrissat B."/>
            <person name="Riley R."/>
            <person name="Ahrendt S."/>
            <person name="Nagy L.G."/>
            <person name="Grigoriev I.V."/>
            <person name="Martin F."/>
            <person name="Rosso M.N."/>
        </authorList>
    </citation>
    <scope>NUCLEOTIDE SEQUENCE</scope>
    <source>
        <strain evidence="1">CBS 384.51</strain>
    </source>
</reference>
<sequence>MFEEAQVCMVCGRPVDSDGQVYCSDECSTLDVSTSSGLTSPSLSATSSAFASPYLTSTADAADVPALVPSALGRSHRHKHSISSSSNSSTGWSTLEDLNDQSIHVLDPTLTPADPFSENIKNTQYLHPLYAHGGMMQYARRPSSTNNRSTVPLLLRHASGITTSSPSSASSFSATKGISSPFYATQLSVDGDDASSFCLSEEGDRQSHVSSSTTPEQAQARRKRNRASLPAYFRSSTSLWKR</sequence>
<organism evidence="1 2">
    <name type="scientific">Irpex rosettiformis</name>
    <dbReference type="NCBI Taxonomy" id="378272"/>
    <lineage>
        <taxon>Eukaryota</taxon>
        <taxon>Fungi</taxon>
        <taxon>Dikarya</taxon>
        <taxon>Basidiomycota</taxon>
        <taxon>Agaricomycotina</taxon>
        <taxon>Agaricomycetes</taxon>
        <taxon>Polyporales</taxon>
        <taxon>Irpicaceae</taxon>
        <taxon>Irpex</taxon>
    </lineage>
</organism>
<evidence type="ECO:0000313" key="2">
    <source>
        <dbReference type="Proteomes" id="UP001055072"/>
    </source>
</evidence>